<dbReference type="GO" id="GO:0008704">
    <property type="term" value="F:5-carboxymethyl-2-hydroxymuconate delta-isomerase activity"/>
    <property type="evidence" value="ECO:0007669"/>
    <property type="project" value="InterPro"/>
</dbReference>
<dbReference type="InterPro" id="IPR004220">
    <property type="entry name" value="5-COMe_2-OHmuconate_Isoase"/>
</dbReference>
<dbReference type="Gene3D" id="3.30.429.10">
    <property type="entry name" value="Macrophage Migration Inhibitory Factor"/>
    <property type="match status" value="1"/>
</dbReference>
<dbReference type="OrthoDB" id="9814215at2"/>
<keyword evidence="1" id="KW-0413">Isomerase</keyword>
<dbReference type="PANTHER" id="PTHR37950">
    <property type="entry name" value="4-HYDROXYPHENYLACETATE CATABOLISM PROTEIN"/>
    <property type="match status" value="1"/>
</dbReference>
<keyword evidence="2" id="KW-1185">Reference proteome</keyword>
<proteinExistence type="predicted"/>
<dbReference type="PANTHER" id="PTHR37950:SF1">
    <property type="entry name" value="4-HYDROXYPHENYLACETATE CATABOLISM PROTEIN"/>
    <property type="match status" value="1"/>
</dbReference>
<accession>A0A222FGI4</accession>
<protein>
    <submittedName>
        <fullName evidence="1">5-carboxymethyl-2-hydroxymuconate isomerase</fullName>
    </submittedName>
</protein>
<dbReference type="CDD" id="cd00580">
    <property type="entry name" value="CHMI"/>
    <property type="match status" value="1"/>
</dbReference>
<dbReference type="SUPFAM" id="SSF55331">
    <property type="entry name" value="Tautomerase/MIF"/>
    <property type="match status" value="1"/>
</dbReference>
<dbReference type="Proteomes" id="UP000202440">
    <property type="component" value="Chromosome"/>
</dbReference>
<evidence type="ECO:0000313" key="2">
    <source>
        <dbReference type="Proteomes" id="UP000202440"/>
    </source>
</evidence>
<name>A0A222FGI4_9GAMM</name>
<dbReference type="EMBL" id="CP022530">
    <property type="protein sequence ID" value="ASP38108.1"/>
    <property type="molecule type" value="Genomic_DNA"/>
</dbReference>
<dbReference type="InterPro" id="IPR014347">
    <property type="entry name" value="Tautomerase/MIF_sf"/>
</dbReference>
<dbReference type="Pfam" id="PF02962">
    <property type="entry name" value="CHMI"/>
    <property type="match status" value="1"/>
</dbReference>
<dbReference type="KEGG" id="bsan:CHH28_05160"/>
<organism evidence="1 2">
    <name type="scientific">Bacterioplanes sanyensis</name>
    <dbReference type="NCBI Taxonomy" id="1249553"/>
    <lineage>
        <taxon>Bacteria</taxon>
        <taxon>Pseudomonadati</taxon>
        <taxon>Pseudomonadota</taxon>
        <taxon>Gammaproteobacteria</taxon>
        <taxon>Oceanospirillales</taxon>
        <taxon>Oceanospirillaceae</taxon>
        <taxon>Bacterioplanes</taxon>
    </lineage>
</organism>
<gene>
    <name evidence="1" type="ORF">CHH28_05160</name>
</gene>
<dbReference type="RefSeq" id="WP_094059307.1">
    <property type="nucleotide sequence ID" value="NZ_CP022530.1"/>
</dbReference>
<evidence type="ECO:0000313" key="1">
    <source>
        <dbReference type="EMBL" id="ASP38108.1"/>
    </source>
</evidence>
<sequence>MPHCIIEHSHNLPASDLIDKVHQAAVASELFSIEGSDIKVRSIPYSHYKTGSVDISFVHATLRILPGRTAEQKSRLSHLVLEQLRLDIHSDCSISVEVVDIDGDSYAKVVV</sequence>
<reference evidence="1 2" key="1">
    <citation type="submission" date="2017-07" db="EMBL/GenBank/DDBJ databases">
        <title>Annotated genome sequence of Bacterioplanes sanyensis isolated from Red Sea.</title>
        <authorList>
            <person name="Rehman Z.U."/>
        </authorList>
    </citation>
    <scope>NUCLEOTIDE SEQUENCE [LARGE SCALE GENOMIC DNA]</scope>
    <source>
        <strain evidence="1 2">NV9</strain>
    </source>
</reference>
<dbReference type="AlphaFoldDB" id="A0A222FGI4"/>